<protein>
    <submittedName>
        <fullName evidence="1">DUF1934 domain-containing protein</fullName>
    </submittedName>
</protein>
<sequence>MKYVRGISIKTKVTIKQKSRDESIHHTDTQADLINYGPYQRIMYDEEDAYVILDFTNDEVSFKRQGEWLTQGVFCKGEQTELLVSSAQGIIVFEVEVETLEIRSGLLYMRYHLKQAGSHVDTLEFECRWEPEV</sequence>
<dbReference type="EMBL" id="CP034234">
    <property type="protein sequence ID" value="AZK43727.1"/>
    <property type="molecule type" value="Genomic_DNA"/>
</dbReference>
<dbReference type="InterPro" id="IPR015231">
    <property type="entry name" value="DUF1934"/>
</dbReference>
<organism evidence="1 2">
    <name type="scientific">Erysipelothrix piscisicarius</name>
    <dbReference type="NCBI Taxonomy" id="2485784"/>
    <lineage>
        <taxon>Bacteria</taxon>
        <taxon>Bacillati</taxon>
        <taxon>Bacillota</taxon>
        <taxon>Erysipelotrichia</taxon>
        <taxon>Erysipelotrichales</taxon>
        <taxon>Erysipelotrichaceae</taxon>
        <taxon>Erysipelothrix</taxon>
    </lineage>
</organism>
<accession>A0A3S5HK39</accession>
<dbReference type="Pfam" id="PF09148">
    <property type="entry name" value="DUF1934"/>
    <property type="match status" value="1"/>
</dbReference>
<dbReference type="Gene3D" id="2.40.128.20">
    <property type="match status" value="1"/>
</dbReference>
<evidence type="ECO:0000313" key="2">
    <source>
        <dbReference type="Proteomes" id="UP000278804"/>
    </source>
</evidence>
<keyword evidence="2" id="KW-1185">Reference proteome</keyword>
<dbReference type="AlphaFoldDB" id="A0A3S5HK39"/>
<dbReference type="RefSeq" id="WP_125163943.1">
    <property type="nucleotide sequence ID" value="NZ_CP034234.1"/>
</dbReference>
<dbReference type="KEGG" id="eri:EEI45_02010"/>
<dbReference type="InterPro" id="IPR012674">
    <property type="entry name" value="Calycin"/>
</dbReference>
<gene>
    <name evidence="1" type="ORF">EEI45_02010</name>
</gene>
<name>A0A3S5HK39_9FIRM</name>
<proteinExistence type="predicted"/>
<dbReference type="SUPFAM" id="SSF50814">
    <property type="entry name" value="Lipocalins"/>
    <property type="match status" value="1"/>
</dbReference>
<reference evidence="1 2" key="1">
    <citation type="journal article" date="2020" name="Int. J. Syst. Evol. Microbiol.">
        <title>Description of Erysipelothrix piscisicarius sp. nov., an emergent fish pathogen, and assessment of virulence using a tiger barb (Puntigrus tetrazona) infection model.</title>
        <authorList>
            <person name="Pomaranski E.K."/>
            <person name="Griffin M.J."/>
            <person name="Camus A.C."/>
            <person name="Armwood A.R."/>
            <person name="Shelley J."/>
            <person name="Waldbieser G.C."/>
            <person name="LaFrentz B.R."/>
            <person name="Garcia J.C."/>
            <person name="Yanong R."/>
            <person name="Soto E."/>
        </authorList>
    </citation>
    <scope>NUCLEOTIDE SEQUENCE [LARGE SCALE GENOMIC DNA]</scope>
    <source>
        <strain evidence="1 2">15TAL0474</strain>
    </source>
</reference>
<dbReference type="Proteomes" id="UP000278804">
    <property type="component" value="Chromosome"/>
</dbReference>
<evidence type="ECO:0000313" key="1">
    <source>
        <dbReference type="EMBL" id="AZK43727.1"/>
    </source>
</evidence>